<proteinExistence type="predicted"/>
<dbReference type="EMBL" id="CAUYUJ010002888">
    <property type="protein sequence ID" value="CAK0802815.1"/>
    <property type="molecule type" value="Genomic_DNA"/>
</dbReference>
<organism evidence="2 3">
    <name type="scientific">Prorocentrum cordatum</name>
    <dbReference type="NCBI Taxonomy" id="2364126"/>
    <lineage>
        <taxon>Eukaryota</taxon>
        <taxon>Sar</taxon>
        <taxon>Alveolata</taxon>
        <taxon>Dinophyceae</taxon>
        <taxon>Prorocentrales</taxon>
        <taxon>Prorocentraceae</taxon>
        <taxon>Prorocentrum</taxon>
    </lineage>
</organism>
<feature type="compositionally biased region" description="Basic and acidic residues" evidence="1">
    <location>
        <begin position="100"/>
        <end position="110"/>
    </location>
</feature>
<feature type="compositionally biased region" description="Basic residues" evidence="1">
    <location>
        <begin position="111"/>
        <end position="120"/>
    </location>
</feature>
<protein>
    <submittedName>
        <fullName evidence="2">Uncharacterized protein</fullName>
    </submittedName>
</protein>
<accession>A0ABN9QAD2</accession>
<keyword evidence="3" id="KW-1185">Reference proteome</keyword>
<sequence length="343" mass="36633">MAQPMASIPFEVVVRGGDSRQVVAAVAIGLWRAGWAEASGAALEDKEIEAEVQARAQRIQPVLKAKVAAAAQDRVPCVDGGDKAMRNAGEHDLFGEGAESLHKSGREAKKPQRQSSRRAIKTGSSSVSKVDDGDNSFLVSALRVQEIEPIGKAITGIHDGSVDDLVPMKVLLNDVFKLLEANQIMTGEAYSGASLKEPAFGLVQAVEFMDAMRELSQTAGAPSNADFGKEIFAVLTSKKTDGYFSMAQVDDELGKINVPWAQDQPRGMAEKLQDSGEVEISFSVSAMTEGHEVVEGMHSCPEGDAKALLEQAAFCRDAAIGVIVDAGLVEEFQRAFKDQLRTA</sequence>
<feature type="region of interest" description="Disordered" evidence="1">
    <location>
        <begin position="100"/>
        <end position="130"/>
    </location>
</feature>
<evidence type="ECO:0000256" key="1">
    <source>
        <dbReference type="SAM" id="MobiDB-lite"/>
    </source>
</evidence>
<name>A0ABN9QAD2_9DINO</name>
<reference evidence="2" key="1">
    <citation type="submission" date="2023-10" db="EMBL/GenBank/DDBJ databases">
        <authorList>
            <person name="Chen Y."/>
            <person name="Shah S."/>
            <person name="Dougan E. K."/>
            <person name="Thang M."/>
            <person name="Chan C."/>
        </authorList>
    </citation>
    <scope>NUCLEOTIDE SEQUENCE [LARGE SCALE GENOMIC DNA]</scope>
</reference>
<comment type="caution">
    <text evidence="2">The sequence shown here is derived from an EMBL/GenBank/DDBJ whole genome shotgun (WGS) entry which is preliminary data.</text>
</comment>
<dbReference type="Proteomes" id="UP001189429">
    <property type="component" value="Unassembled WGS sequence"/>
</dbReference>
<evidence type="ECO:0000313" key="2">
    <source>
        <dbReference type="EMBL" id="CAK0802815.1"/>
    </source>
</evidence>
<gene>
    <name evidence="2" type="ORF">PCOR1329_LOCUS10190</name>
</gene>
<evidence type="ECO:0000313" key="3">
    <source>
        <dbReference type="Proteomes" id="UP001189429"/>
    </source>
</evidence>